<proteinExistence type="predicted"/>
<dbReference type="RefSeq" id="WP_119349701.1">
    <property type="nucleotide sequence ID" value="NZ_QWET01000006.1"/>
</dbReference>
<protein>
    <recommendedName>
        <fullName evidence="3">Type VI secretion system baseplate subunit TssK</fullName>
    </recommendedName>
</protein>
<sequence length="378" mass="43703">MSPKLKYLSVNWENGMNISKEHFIQQENAFTDRLNDVLGLFLNSKNYGLLPVGAESEGAEKTVIKIDNQKFLKVKIFQCRAVCQGGTRIEILEEHQLPELEVDISKELELAAKEEGDDYFILLSVDPFNRQPFGDLDAREDPPRYPFAVPSYKVSIMSEKQLAKEGVHPASFFIGKLKIENGTPEIYDDYIPPCMTVKSHQELARFYESAGKFFSQLELDLLSIIRKVNEKKQDTSLARSVLSLSENLLRYVTENHLRLQWEISDLPPIYLFMYIANAARVIRNTIDSNAAASKEELLNYFTNWSELKQGDFEKLLVYCINFEYRHFDLLFSVEQFTEFIQIIALLFDKLESLAYIGKKKETNIFVKEQKPKRSFLAD</sequence>
<accession>A0A399D4I0</accession>
<keyword evidence="2" id="KW-1185">Reference proteome</keyword>
<reference evidence="1 2" key="1">
    <citation type="journal article" date="2015" name="Int. J. Syst. Evol. Microbiol.">
        <title>Mariniphaga sediminis sp. nov., isolated from coastal sediment.</title>
        <authorList>
            <person name="Wang F.Q."/>
            <person name="Shen Q.Y."/>
            <person name="Chen G.J."/>
            <person name="Du Z.J."/>
        </authorList>
    </citation>
    <scope>NUCLEOTIDE SEQUENCE [LARGE SCALE GENOMIC DNA]</scope>
    <source>
        <strain evidence="1 2">SY21</strain>
    </source>
</reference>
<comment type="caution">
    <text evidence="1">The sequence shown here is derived from an EMBL/GenBank/DDBJ whole genome shotgun (WGS) entry which is preliminary data.</text>
</comment>
<dbReference type="Proteomes" id="UP000266441">
    <property type="component" value="Unassembled WGS sequence"/>
</dbReference>
<evidence type="ECO:0008006" key="3">
    <source>
        <dbReference type="Google" id="ProtNLM"/>
    </source>
</evidence>
<dbReference type="EMBL" id="QWET01000006">
    <property type="protein sequence ID" value="RIH65320.1"/>
    <property type="molecule type" value="Genomic_DNA"/>
</dbReference>
<evidence type="ECO:0000313" key="1">
    <source>
        <dbReference type="EMBL" id="RIH65320.1"/>
    </source>
</evidence>
<evidence type="ECO:0000313" key="2">
    <source>
        <dbReference type="Proteomes" id="UP000266441"/>
    </source>
</evidence>
<name>A0A399D4I0_9BACT</name>
<dbReference type="OrthoDB" id="1090702at2"/>
<organism evidence="1 2">
    <name type="scientific">Mariniphaga sediminis</name>
    <dbReference type="NCBI Taxonomy" id="1628158"/>
    <lineage>
        <taxon>Bacteria</taxon>
        <taxon>Pseudomonadati</taxon>
        <taxon>Bacteroidota</taxon>
        <taxon>Bacteroidia</taxon>
        <taxon>Marinilabiliales</taxon>
        <taxon>Prolixibacteraceae</taxon>
        <taxon>Mariniphaga</taxon>
    </lineage>
</organism>
<dbReference type="AlphaFoldDB" id="A0A399D4I0"/>
<gene>
    <name evidence="1" type="ORF">D1164_09315</name>
</gene>